<dbReference type="InterPro" id="IPR037052">
    <property type="entry name" value="CheA-like_P2_sf"/>
</dbReference>
<feature type="region of interest" description="Disordered" evidence="14">
    <location>
        <begin position="278"/>
        <end position="302"/>
    </location>
</feature>
<keyword evidence="10 18" id="KW-0418">Kinase</keyword>
<sequence>MDMSEYKEIFRAESEEHLQQLNDSLLGLEQNPNELEYINTMFRSAHTLKGMSATMGFNTISELTHEMENLMDMVRKSQVEVSNGLIDILFECLDTLEALVEAVDSGEEVDIAHLQATLAQAMEGTMPVQEIKGSVTASIDTIQNEIGKEIPEQNAENDTETEAKVEVAPVVDNIELSDNEKQAIEEAVSEGNRVVSLKVLLDESCVLKSARSTLVLINVSKMGEIIRCVPTEAELEDEKFDLDFTVIFATKSSDDDIVGTIKKISEIKDVVPTTIAESSKVEEKQQEKKKEETEEKKSASAVKRSDAVKSIQSVRVNIERLDNLMNLVGELIINKIRLNQLASDLNAKDLDESLANLDRLTNEIQTEVMESRMVPIDQIFSRFPRMVRDLAKSEGKQINLIIEGKEIELDRTVLDEIGDPLVHLLRNAVDHGIESEEERKQLGKPVAGLVRLAASRQRNSVLIEVEDDGKGMDPGHLRDIAVKKGVLTREEVDKLSDTDALNLIFMPGFSGAKVVTDISGRGVGMDAVKTKIEALGGSVKISSVPGQGSIMKLQLPLTVAIIQSLMVTVAGETYAIPLGNVIRDVGIKSSDIKTIEGKEVIMLRGEVLPLLRLHDVLECPTEAEDKQNLIVVVVEKMGSNIGLVVDDLLGQQEVIIKTLDNKLLKNMKGFAGATILGDGSVSLILDIATLI</sequence>
<dbReference type="InterPro" id="IPR036890">
    <property type="entry name" value="HATPase_C_sf"/>
</dbReference>
<evidence type="ECO:0000313" key="19">
    <source>
        <dbReference type="Proteomes" id="UP000019483"/>
    </source>
</evidence>
<name>W9DMZ7_METTI</name>
<dbReference type="InterPro" id="IPR004358">
    <property type="entry name" value="Sig_transdc_His_kin-like_C"/>
</dbReference>
<dbReference type="PROSITE" id="PS50894">
    <property type="entry name" value="HPT"/>
    <property type="match status" value="1"/>
</dbReference>
<evidence type="ECO:0000256" key="11">
    <source>
        <dbReference type="ARBA" id="ARBA00022840"/>
    </source>
</evidence>
<dbReference type="SUPFAM" id="SSF55874">
    <property type="entry name" value="ATPase domain of HSP90 chaperone/DNA topoisomerase II/histidine kinase"/>
    <property type="match status" value="1"/>
</dbReference>
<evidence type="ECO:0000256" key="13">
    <source>
        <dbReference type="PROSITE-ProRule" id="PRU00110"/>
    </source>
</evidence>
<dbReference type="SUPFAM" id="SSF47226">
    <property type="entry name" value="Histidine-containing phosphotransfer domain, HPT domain"/>
    <property type="match status" value="1"/>
</dbReference>
<dbReference type="GO" id="GO:0006935">
    <property type="term" value="P:chemotaxis"/>
    <property type="evidence" value="ECO:0007669"/>
    <property type="project" value="UniProtKB-KW"/>
</dbReference>
<dbReference type="AlphaFoldDB" id="W9DMZ7"/>
<keyword evidence="12" id="KW-0902">Two-component regulatory system</keyword>
<evidence type="ECO:0000256" key="5">
    <source>
        <dbReference type="ARBA" id="ARBA00022490"/>
    </source>
</evidence>
<dbReference type="PANTHER" id="PTHR43395:SF10">
    <property type="entry name" value="CHEMOTAXIS PROTEIN CHEA"/>
    <property type="match status" value="1"/>
</dbReference>
<keyword evidence="8" id="KW-0808">Transferase</keyword>
<dbReference type="CDD" id="cd00088">
    <property type="entry name" value="HPT"/>
    <property type="match status" value="1"/>
</dbReference>
<dbReference type="Proteomes" id="UP000019483">
    <property type="component" value="Unassembled WGS sequence"/>
</dbReference>
<feature type="domain" description="Histidine kinase" evidence="15">
    <location>
        <begin position="337"/>
        <end position="559"/>
    </location>
</feature>
<proteinExistence type="predicted"/>
<keyword evidence="6" id="KW-0145">Chemotaxis</keyword>
<dbReference type="PANTHER" id="PTHR43395">
    <property type="entry name" value="SENSOR HISTIDINE KINASE CHEA"/>
    <property type="match status" value="1"/>
</dbReference>
<dbReference type="SMART" id="SM00260">
    <property type="entry name" value="CheW"/>
    <property type="match status" value="1"/>
</dbReference>
<dbReference type="EMBL" id="AZAJ01000001">
    <property type="protein sequence ID" value="ETA67229.1"/>
    <property type="molecule type" value="Genomic_DNA"/>
</dbReference>
<dbReference type="InterPro" id="IPR005467">
    <property type="entry name" value="His_kinase_dom"/>
</dbReference>
<dbReference type="CDD" id="cd00731">
    <property type="entry name" value="CheA_reg"/>
    <property type="match status" value="1"/>
</dbReference>
<evidence type="ECO:0000256" key="3">
    <source>
        <dbReference type="ARBA" id="ARBA00012438"/>
    </source>
</evidence>
<evidence type="ECO:0000259" key="15">
    <source>
        <dbReference type="PROSITE" id="PS50109"/>
    </source>
</evidence>
<keyword evidence="7 13" id="KW-0597">Phosphoprotein</keyword>
<dbReference type="EC" id="2.7.13.3" evidence="3"/>
<evidence type="ECO:0000259" key="16">
    <source>
        <dbReference type="PROSITE" id="PS50851"/>
    </source>
</evidence>
<dbReference type="GO" id="GO:0005524">
    <property type="term" value="F:ATP binding"/>
    <property type="evidence" value="ECO:0007669"/>
    <property type="project" value="UniProtKB-KW"/>
</dbReference>
<dbReference type="SMART" id="SM00387">
    <property type="entry name" value="HATPase_c"/>
    <property type="match status" value="1"/>
</dbReference>
<dbReference type="Gene3D" id="3.30.70.1110">
    <property type="entry name" value="Histidine kinase CheA-like, P2 response regulator-binding domain"/>
    <property type="match status" value="1"/>
</dbReference>
<comment type="catalytic activity">
    <reaction evidence="1">
        <text>ATP + protein L-histidine = ADP + protein N-phospho-L-histidine.</text>
        <dbReference type="EC" id="2.7.13.3"/>
    </reaction>
</comment>
<dbReference type="InterPro" id="IPR010808">
    <property type="entry name" value="CheA_P2-bd"/>
</dbReference>
<evidence type="ECO:0000256" key="8">
    <source>
        <dbReference type="ARBA" id="ARBA00022679"/>
    </source>
</evidence>
<keyword evidence="5" id="KW-0963">Cytoplasm</keyword>
<protein>
    <recommendedName>
        <fullName evidence="4">Chemotaxis protein CheA</fullName>
        <ecNumber evidence="3">2.7.13.3</ecNumber>
    </recommendedName>
</protein>
<feature type="domain" description="HPt" evidence="17">
    <location>
        <begin position="1"/>
        <end position="103"/>
    </location>
</feature>
<dbReference type="Pfam" id="PF02518">
    <property type="entry name" value="HATPase_c"/>
    <property type="match status" value="1"/>
</dbReference>
<dbReference type="InterPro" id="IPR004105">
    <property type="entry name" value="CheA-like_dim"/>
</dbReference>
<evidence type="ECO:0000256" key="2">
    <source>
        <dbReference type="ARBA" id="ARBA00004496"/>
    </source>
</evidence>
<evidence type="ECO:0000256" key="7">
    <source>
        <dbReference type="ARBA" id="ARBA00022553"/>
    </source>
</evidence>
<feature type="domain" description="CheW-like" evidence="16">
    <location>
        <begin position="561"/>
        <end position="691"/>
    </location>
</feature>
<dbReference type="PRINTS" id="PR00344">
    <property type="entry name" value="BCTRLSENSOR"/>
</dbReference>
<evidence type="ECO:0000256" key="1">
    <source>
        <dbReference type="ARBA" id="ARBA00000085"/>
    </source>
</evidence>
<dbReference type="InterPro" id="IPR002545">
    <property type="entry name" value="CheW-lke_dom"/>
</dbReference>
<dbReference type="FunFam" id="3.30.565.10:FF:000016">
    <property type="entry name" value="Chemotaxis protein CheA, putative"/>
    <property type="match status" value="1"/>
</dbReference>
<dbReference type="STRING" id="1090322.MettiDRAFT_0644"/>
<dbReference type="GO" id="GO:0005737">
    <property type="term" value="C:cytoplasm"/>
    <property type="evidence" value="ECO:0007669"/>
    <property type="project" value="UniProtKB-SubCell"/>
</dbReference>
<dbReference type="InterPro" id="IPR003594">
    <property type="entry name" value="HATPase_dom"/>
</dbReference>
<dbReference type="InterPro" id="IPR035891">
    <property type="entry name" value="CheY-binding_CheA"/>
</dbReference>
<evidence type="ECO:0000259" key="17">
    <source>
        <dbReference type="PROSITE" id="PS50894"/>
    </source>
</evidence>
<dbReference type="Pfam" id="PF01627">
    <property type="entry name" value="Hpt"/>
    <property type="match status" value="1"/>
</dbReference>
<dbReference type="Pfam" id="PF07194">
    <property type="entry name" value="P2"/>
    <property type="match status" value="1"/>
</dbReference>
<evidence type="ECO:0000256" key="6">
    <source>
        <dbReference type="ARBA" id="ARBA00022500"/>
    </source>
</evidence>
<dbReference type="OrthoDB" id="293137at2157"/>
<dbReference type="GO" id="GO:0000155">
    <property type="term" value="F:phosphorelay sensor kinase activity"/>
    <property type="evidence" value="ECO:0007669"/>
    <property type="project" value="InterPro"/>
</dbReference>
<dbReference type="SUPFAM" id="SSF55052">
    <property type="entry name" value="CheY-binding domain of CheA"/>
    <property type="match status" value="1"/>
</dbReference>
<evidence type="ECO:0000256" key="4">
    <source>
        <dbReference type="ARBA" id="ARBA00021495"/>
    </source>
</evidence>
<dbReference type="SUPFAM" id="SSF50341">
    <property type="entry name" value="CheW-like"/>
    <property type="match status" value="1"/>
</dbReference>
<dbReference type="SMART" id="SM00073">
    <property type="entry name" value="HPT"/>
    <property type="match status" value="1"/>
</dbReference>
<evidence type="ECO:0000256" key="9">
    <source>
        <dbReference type="ARBA" id="ARBA00022741"/>
    </source>
</evidence>
<dbReference type="SMART" id="SM01231">
    <property type="entry name" value="H-kinase_dim"/>
    <property type="match status" value="1"/>
</dbReference>
<dbReference type="SUPFAM" id="SSF47384">
    <property type="entry name" value="Homodimeric domain of signal transducing histidine kinase"/>
    <property type="match status" value="1"/>
</dbReference>
<evidence type="ECO:0000256" key="12">
    <source>
        <dbReference type="ARBA" id="ARBA00023012"/>
    </source>
</evidence>
<gene>
    <name evidence="18" type="ORF">MettiDRAFT_0644</name>
</gene>
<dbReference type="Gene3D" id="3.30.565.10">
    <property type="entry name" value="Histidine kinase-like ATPase, C-terminal domain"/>
    <property type="match status" value="1"/>
</dbReference>
<dbReference type="InterPro" id="IPR051315">
    <property type="entry name" value="Bact_Chemotaxis_CheA"/>
</dbReference>
<evidence type="ECO:0000313" key="18">
    <source>
        <dbReference type="EMBL" id="ETA67229.1"/>
    </source>
</evidence>
<dbReference type="InterPro" id="IPR008207">
    <property type="entry name" value="Sig_transdc_His_kin_Hpt_dom"/>
</dbReference>
<keyword evidence="19" id="KW-1185">Reference proteome</keyword>
<dbReference type="InterPro" id="IPR036641">
    <property type="entry name" value="HPT_dom_sf"/>
</dbReference>
<dbReference type="InterPro" id="IPR037006">
    <property type="entry name" value="CheA-like_homodim_sf"/>
</dbReference>
<dbReference type="InterPro" id="IPR036097">
    <property type="entry name" value="HisK_dim/P_sf"/>
</dbReference>
<dbReference type="PROSITE" id="PS50109">
    <property type="entry name" value="HIS_KIN"/>
    <property type="match status" value="1"/>
</dbReference>
<accession>W9DMZ7</accession>
<dbReference type="Gene3D" id="1.20.120.160">
    <property type="entry name" value="HPT domain"/>
    <property type="match status" value="1"/>
</dbReference>
<reference evidence="18 19" key="1">
    <citation type="submission" date="2013-08" db="EMBL/GenBank/DDBJ databases">
        <authorList>
            <consortium name="DOE Joint Genome Institute"/>
            <person name="Eisen J."/>
            <person name="Huntemann M."/>
            <person name="Han J."/>
            <person name="Chen A."/>
            <person name="Kyrpides N."/>
            <person name="Mavromatis K."/>
            <person name="Markowitz V."/>
            <person name="Palaniappan K."/>
            <person name="Ivanova N."/>
            <person name="Schaumberg A."/>
            <person name="Pati A."/>
            <person name="Liolios K."/>
            <person name="Nordberg H.P."/>
            <person name="Cantor M.N."/>
            <person name="Hua S.X."/>
            <person name="Woyke T."/>
        </authorList>
    </citation>
    <scope>NUCLEOTIDE SEQUENCE [LARGE SCALE GENOMIC DNA]</scope>
    <source>
        <strain evidence="18 19">DSM 2278</strain>
    </source>
</reference>
<feature type="modified residue" description="Phosphohistidine" evidence="13">
    <location>
        <position position="46"/>
    </location>
</feature>
<dbReference type="Gene3D" id="1.10.287.560">
    <property type="entry name" value="Histidine kinase CheA-like, homodimeric domain"/>
    <property type="match status" value="1"/>
</dbReference>
<comment type="caution">
    <text evidence="18">The sequence shown here is derived from an EMBL/GenBank/DDBJ whole genome shotgun (WGS) entry which is preliminary data.</text>
</comment>
<evidence type="ECO:0000256" key="14">
    <source>
        <dbReference type="SAM" id="MobiDB-lite"/>
    </source>
</evidence>
<dbReference type="Gene3D" id="2.30.30.40">
    <property type="entry name" value="SH3 Domains"/>
    <property type="match status" value="1"/>
</dbReference>
<evidence type="ECO:0000256" key="10">
    <source>
        <dbReference type="ARBA" id="ARBA00022777"/>
    </source>
</evidence>
<organism evidence="18 19">
    <name type="scientific">Methanolobus tindarius DSM 2278</name>
    <dbReference type="NCBI Taxonomy" id="1090322"/>
    <lineage>
        <taxon>Archaea</taxon>
        <taxon>Methanobacteriati</taxon>
        <taxon>Methanobacteriota</taxon>
        <taxon>Stenosarchaea group</taxon>
        <taxon>Methanomicrobia</taxon>
        <taxon>Methanosarcinales</taxon>
        <taxon>Methanosarcinaceae</taxon>
        <taxon>Methanolobus</taxon>
    </lineage>
</organism>
<comment type="subcellular location">
    <subcellularLocation>
        <location evidence="2">Cytoplasm</location>
    </subcellularLocation>
</comment>
<keyword evidence="9" id="KW-0547">Nucleotide-binding</keyword>
<dbReference type="PROSITE" id="PS50851">
    <property type="entry name" value="CHEW"/>
    <property type="match status" value="1"/>
</dbReference>
<feature type="compositionally biased region" description="Basic and acidic residues" evidence="14">
    <location>
        <begin position="279"/>
        <end position="302"/>
    </location>
</feature>
<dbReference type="Pfam" id="PF01584">
    <property type="entry name" value="CheW"/>
    <property type="match status" value="1"/>
</dbReference>
<dbReference type="InterPro" id="IPR036061">
    <property type="entry name" value="CheW-like_dom_sf"/>
</dbReference>
<dbReference type="CDD" id="cd16916">
    <property type="entry name" value="HATPase_CheA-like"/>
    <property type="match status" value="1"/>
</dbReference>
<keyword evidence="11" id="KW-0067">ATP-binding</keyword>
<dbReference type="Pfam" id="PF02895">
    <property type="entry name" value="H-kinase_dim"/>
    <property type="match status" value="1"/>
</dbReference>